<evidence type="ECO:0000256" key="2">
    <source>
        <dbReference type="ARBA" id="ARBA00023015"/>
    </source>
</evidence>
<dbReference type="EMBL" id="MCFD01000009">
    <property type="protein sequence ID" value="ORX68503.1"/>
    <property type="molecule type" value="Genomic_DNA"/>
</dbReference>
<comment type="similarity">
    <text evidence="5">Belongs to the TAF10 family.</text>
</comment>
<comment type="caution">
    <text evidence="7">The sequence shown here is derived from an EMBL/GenBank/DDBJ whole genome shotgun (WGS) entry which is preliminary data.</text>
</comment>
<name>A0A1Y1W4L6_9FUNG</name>
<dbReference type="GO" id="GO:0000124">
    <property type="term" value="C:SAGA complex"/>
    <property type="evidence" value="ECO:0007669"/>
    <property type="project" value="TreeGrafter"/>
</dbReference>
<keyword evidence="7" id="KW-0396">Initiation factor</keyword>
<sequence length="139" mass="15685">MDTTNPSTPAATPSDAHRASTPDRLISRSDIQSEKSLAEFLVQMDSYEPIIPDALTDYYLAQAGFECDDVRIKRVLALATQKFIADVAADAFQYNRIRQQGSKEKKFQQKDRRTVLTIEDLTAALSEYGVNIKKPEYYS</sequence>
<evidence type="ECO:0000256" key="6">
    <source>
        <dbReference type="SAM" id="MobiDB-lite"/>
    </source>
</evidence>
<keyword evidence="3" id="KW-0804">Transcription</keyword>
<dbReference type="GO" id="GO:0005669">
    <property type="term" value="C:transcription factor TFIID complex"/>
    <property type="evidence" value="ECO:0007669"/>
    <property type="project" value="TreeGrafter"/>
</dbReference>
<feature type="compositionally biased region" description="Low complexity" evidence="6">
    <location>
        <begin position="1"/>
        <end position="14"/>
    </location>
</feature>
<accession>A0A1Y1W4L6</accession>
<dbReference type="GO" id="GO:0006367">
    <property type="term" value="P:transcription initiation at RNA polymerase II promoter"/>
    <property type="evidence" value="ECO:0007669"/>
    <property type="project" value="TreeGrafter"/>
</dbReference>
<keyword evidence="7" id="KW-0648">Protein biosynthesis</keyword>
<dbReference type="Pfam" id="PF03540">
    <property type="entry name" value="TAF10"/>
    <property type="match status" value="1"/>
</dbReference>
<dbReference type="RefSeq" id="XP_040742285.1">
    <property type="nucleotide sequence ID" value="XM_040887884.1"/>
</dbReference>
<dbReference type="GO" id="GO:1990841">
    <property type="term" value="F:promoter-specific chromatin binding"/>
    <property type="evidence" value="ECO:0007669"/>
    <property type="project" value="TreeGrafter"/>
</dbReference>
<feature type="compositionally biased region" description="Basic and acidic residues" evidence="6">
    <location>
        <begin position="15"/>
        <end position="28"/>
    </location>
</feature>
<evidence type="ECO:0000313" key="8">
    <source>
        <dbReference type="Proteomes" id="UP000193922"/>
    </source>
</evidence>
<dbReference type="OrthoDB" id="154356at2759"/>
<dbReference type="PANTHER" id="PTHR21242:SF0">
    <property type="entry name" value="TRANSCRIPTION INITIATION FACTOR TFIID SUBUNIT 10"/>
    <property type="match status" value="1"/>
</dbReference>
<evidence type="ECO:0000256" key="5">
    <source>
        <dbReference type="ARBA" id="ARBA00025730"/>
    </source>
</evidence>
<feature type="region of interest" description="Disordered" evidence="6">
    <location>
        <begin position="1"/>
        <end position="28"/>
    </location>
</feature>
<dbReference type="GeneID" id="63804532"/>
<evidence type="ECO:0000256" key="4">
    <source>
        <dbReference type="ARBA" id="ARBA00023242"/>
    </source>
</evidence>
<evidence type="ECO:0000313" key="7">
    <source>
        <dbReference type="EMBL" id="ORX68503.1"/>
    </source>
</evidence>
<proteinExistence type="inferred from homology"/>
<protein>
    <submittedName>
        <fullName evidence="7">Transcription initiation factor TFIID subunit 10-like protein</fullName>
    </submittedName>
</protein>
<dbReference type="PRINTS" id="PR01443">
    <property type="entry name" value="TFIID30KDSUB"/>
</dbReference>
<dbReference type="GO" id="GO:0016251">
    <property type="term" value="F:RNA polymerase II general transcription initiation factor activity"/>
    <property type="evidence" value="ECO:0007669"/>
    <property type="project" value="TreeGrafter"/>
</dbReference>
<dbReference type="Proteomes" id="UP000193922">
    <property type="component" value="Unassembled WGS sequence"/>
</dbReference>
<keyword evidence="2" id="KW-0805">Transcription regulation</keyword>
<evidence type="ECO:0000256" key="1">
    <source>
        <dbReference type="ARBA" id="ARBA00004123"/>
    </source>
</evidence>
<keyword evidence="4" id="KW-0539">Nucleus</keyword>
<reference evidence="7 8" key="1">
    <citation type="submission" date="2016-07" db="EMBL/GenBank/DDBJ databases">
        <title>Pervasive Adenine N6-methylation of Active Genes in Fungi.</title>
        <authorList>
            <consortium name="DOE Joint Genome Institute"/>
            <person name="Mondo S.J."/>
            <person name="Dannebaum R.O."/>
            <person name="Kuo R.C."/>
            <person name="Labutti K."/>
            <person name="Haridas S."/>
            <person name="Kuo A."/>
            <person name="Salamov A."/>
            <person name="Ahrendt S.R."/>
            <person name="Lipzen A."/>
            <person name="Sullivan W."/>
            <person name="Andreopoulos W.B."/>
            <person name="Clum A."/>
            <person name="Lindquist E."/>
            <person name="Daum C."/>
            <person name="Ramamoorthy G.K."/>
            <person name="Gryganskyi A."/>
            <person name="Culley D."/>
            <person name="Magnuson J.K."/>
            <person name="James T.Y."/>
            <person name="O'Malley M.A."/>
            <person name="Stajich J.E."/>
            <person name="Spatafora J.W."/>
            <person name="Visel A."/>
            <person name="Grigoriev I.V."/>
        </authorList>
    </citation>
    <scope>NUCLEOTIDE SEQUENCE [LARGE SCALE GENOMIC DNA]</scope>
    <source>
        <strain evidence="7 8">ATCC 12442</strain>
    </source>
</reference>
<dbReference type="GO" id="GO:0003743">
    <property type="term" value="F:translation initiation factor activity"/>
    <property type="evidence" value="ECO:0007669"/>
    <property type="project" value="UniProtKB-KW"/>
</dbReference>
<organism evidence="7 8">
    <name type="scientific">Linderina pennispora</name>
    <dbReference type="NCBI Taxonomy" id="61395"/>
    <lineage>
        <taxon>Eukaryota</taxon>
        <taxon>Fungi</taxon>
        <taxon>Fungi incertae sedis</taxon>
        <taxon>Zoopagomycota</taxon>
        <taxon>Kickxellomycotina</taxon>
        <taxon>Kickxellomycetes</taxon>
        <taxon>Kickxellales</taxon>
        <taxon>Kickxellaceae</taxon>
        <taxon>Linderina</taxon>
    </lineage>
</organism>
<evidence type="ECO:0000256" key="3">
    <source>
        <dbReference type="ARBA" id="ARBA00023163"/>
    </source>
</evidence>
<comment type="subcellular location">
    <subcellularLocation>
        <location evidence="1">Nucleus</location>
    </subcellularLocation>
</comment>
<dbReference type="AlphaFoldDB" id="A0A1Y1W4L6"/>
<gene>
    <name evidence="7" type="ORF">DL89DRAFT_268334</name>
</gene>
<keyword evidence="8" id="KW-1185">Reference proteome</keyword>
<dbReference type="InterPro" id="IPR003923">
    <property type="entry name" value="TAF10"/>
</dbReference>
<dbReference type="STRING" id="61395.A0A1Y1W4L6"/>
<dbReference type="PANTHER" id="PTHR21242">
    <property type="entry name" value="TRANSCRIPTION INITIATION FACTOR TFIID SUBUNIT 10"/>
    <property type="match status" value="1"/>
</dbReference>
<dbReference type="CDD" id="cd07982">
    <property type="entry name" value="HFD_TAF10"/>
    <property type="match status" value="1"/>
</dbReference>